<dbReference type="Gene3D" id="3.10.350.10">
    <property type="entry name" value="LysM domain"/>
    <property type="match status" value="3"/>
</dbReference>
<keyword evidence="3" id="KW-1185">Reference proteome</keyword>
<sequence length="656" mass="71599">MAIGYLTIQARTAHDAVPLGGVRITVSDNLGNTLYELITDENGETQTIPLETLDRSFSQNANFTGTPFIAYHVLARASGFNTLSISKIPVYDGENAILPLPLVPMQDRQRTPSQTDITIGKPAVAAHETRGQEAPDSSAYVLRQVVIPDPITVHLGPPNASARNVRLSFPDYVKNTASSEIYPTWPKTALTANIYAIITFALNRIYTEWYRGRGYDFDITNSTAYDQAFVYGGPVYESISKIVDEIFNEYVRRKGQNAPYFTSFCNGTTVTCDGLSQWGTVTLADRGLTPLQILRSYYPKDIEITETNAVTGILSSYPGTPLQTGSTGLDVQTIQTYLNRIRRNYPAIPAITDPTGDFQNSTKAAVTKFQRIFNLTPDGIVGKGTWYKISGIYTAVARLAELDSEGNQLGIGTVPPSSVLRQGSSGQDVITLQYLLNIIAQYYPDIPAPDQDGIFGSGTKRSVIAFQRNMQLDPDGIVGKNTWESLYRTYQGILNHIPDTTPDSDTIRYVVKPGDSLWLIAQKYHTTVAAIKQLNGLSGDMLSVGQVLKIPASQTPAIQYTVKPGDSLWLIAQKYNTTVAAIKQLNGLSGNMLTVGQILNIPSSTSASYIEYTVKPGDSLWLIAQTYNTTVNAVKNANGLTGDLINVGQVLKIPLS</sequence>
<dbReference type="Proteomes" id="UP000012589">
    <property type="component" value="Unassembled WGS sequence"/>
</dbReference>
<organism evidence="2 3">
    <name type="scientific">Eubacterium plexicaudatum ASF492</name>
    <dbReference type="NCBI Taxonomy" id="1235802"/>
    <lineage>
        <taxon>Bacteria</taxon>
        <taxon>Bacillati</taxon>
        <taxon>Bacillota</taxon>
        <taxon>Clostridia</taxon>
        <taxon>Eubacteriales</taxon>
        <taxon>Eubacteriaceae</taxon>
        <taxon>Eubacterium</taxon>
    </lineage>
</organism>
<dbReference type="HOGENOM" id="CLU_027560_0_1_9"/>
<dbReference type="SMART" id="SM00257">
    <property type="entry name" value="LysM"/>
    <property type="match status" value="3"/>
</dbReference>
<proteinExistence type="predicted"/>
<dbReference type="OrthoDB" id="2933491at2"/>
<reference evidence="2 3" key="1">
    <citation type="journal article" date="2014" name="Genome Announc.">
        <title>Draft genome sequences of the altered schaedler flora, a defined bacterial community from gnotobiotic mice.</title>
        <authorList>
            <person name="Wannemuehler M.J."/>
            <person name="Overstreet A.M."/>
            <person name="Ward D.V."/>
            <person name="Phillips G.J."/>
        </authorList>
    </citation>
    <scope>NUCLEOTIDE SEQUENCE [LARGE SCALE GENOMIC DNA]</scope>
    <source>
        <strain evidence="2 3">ASF492</strain>
    </source>
</reference>
<dbReference type="SUPFAM" id="SSF54106">
    <property type="entry name" value="LysM domain"/>
    <property type="match status" value="3"/>
</dbReference>
<dbReference type="Pfam" id="PF01471">
    <property type="entry name" value="PG_binding_1"/>
    <property type="match status" value="2"/>
</dbReference>
<dbReference type="InterPro" id="IPR036365">
    <property type="entry name" value="PGBD-like_sf"/>
</dbReference>
<dbReference type="Gene3D" id="1.10.101.10">
    <property type="entry name" value="PGBD-like superfamily/PGBD"/>
    <property type="match status" value="2"/>
</dbReference>
<feature type="domain" description="LysM" evidence="1">
    <location>
        <begin position="558"/>
        <end position="601"/>
    </location>
</feature>
<dbReference type="SUPFAM" id="SSF47090">
    <property type="entry name" value="PGBD-like"/>
    <property type="match status" value="2"/>
</dbReference>
<dbReference type="AlphaFoldDB" id="N2AGI4"/>
<evidence type="ECO:0000313" key="2">
    <source>
        <dbReference type="EMBL" id="EMZ23464.1"/>
    </source>
</evidence>
<feature type="domain" description="LysM" evidence="1">
    <location>
        <begin position="610"/>
        <end position="653"/>
    </location>
</feature>
<dbReference type="PANTHER" id="PTHR33734:SF22">
    <property type="entry name" value="MEMBRANE-BOUND LYTIC MUREIN TRANSGLYCOSYLASE D"/>
    <property type="match status" value="1"/>
</dbReference>
<dbReference type="STRING" id="1235802.C823_03636"/>
<evidence type="ECO:0000259" key="1">
    <source>
        <dbReference type="PROSITE" id="PS51782"/>
    </source>
</evidence>
<dbReference type="EMBL" id="AQFT01000107">
    <property type="protein sequence ID" value="EMZ23464.1"/>
    <property type="molecule type" value="Genomic_DNA"/>
</dbReference>
<dbReference type="PANTHER" id="PTHR33734">
    <property type="entry name" value="LYSM DOMAIN-CONTAINING GPI-ANCHORED PROTEIN 2"/>
    <property type="match status" value="1"/>
</dbReference>
<dbReference type="InterPro" id="IPR036779">
    <property type="entry name" value="LysM_dom_sf"/>
</dbReference>
<name>N2AGI4_9FIRM</name>
<dbReference type="eggNOG" id="COG3409">
    <property type="taxonomic scope" value="Bacteria"/>
</dbReference>
<dbReference type="InterPro" id="IPR036366">
    <property type="entry name" value="PGBDSf"/>
</dbReference>
<dbReference type="PATRIC" id="fig|1235802.3.peg.3840"/>
<dbReference type="PROSITE" id="PS51782">
    <property type="entry name" value="LYSM"/>
    <property type="match status" value="3"/>
</dbReference>
<protein>
    <recommendedName>
        <fullName evidence="1">LysM domain-containing protein</fullName>
    </recommendedName>
</protein>
<dbReference type="Pfam" id="PF01476">
    <property type="entry name" value="LysM"/>
    <property type="match status" value="3"/>
</dbReference>
<gene>
    <name evidence="2" type="ORF">C823_03636</name>
</gene>
<feature type="domain" description="LysM" evidence="1">
    <location>
        <begin position="507"/>
        <end position="550"/>
    </location>
</feature>
<dbReference type="eggNOG" id="COG1388">
    <property type="taxonomic scope" value="Bacteria"/>
</dbReference>
<dbReference type="CDD" id="cd00118">
    <property type="entry name" value="LysM"/>
    <property type="match status" value="3"/>
</dbReference>
<accession>N2AGI4</accession>
<dbReference type="InterPro" id="IPR002477">
    <property type="entry name" value="Peptidoglycan-bd-like"/>
</dbReference>
<dbReference type="GO" id="GO:0008932">
    <property type="term" value="F:lytic endotransglycosylase activity"/>
    <property type="evidence" value="ECO:0007669"/>
    <property type="project" value="TreeGrafter"/>
</dbReference>
<dbReference type="InterPro" id="IPR018392">
    <property type="entry name" value="LysM"/>
</dbReference>
<comment type="caution">
    <text evidence="2">The sequence shown here is derived from an EMBL/GenBank/DDBJ whole genome shotgun (WGS) entry which is preliminary data.</text>
</comment>
<evidence type="ECO:0000313" key="3">
    <source>
        <dbReference type="Proteomes" id="UP000012589"/>
    </source>
</evidence>